<evidence type="ECO:0000313" key="1">
    <source>
        <dbReference type="EMBL" id="GFS22445.1"/>
    </source>
</evidence>
<protein>
    <submittedName>
        <fullName evidence="1">Uncharacterized protein</fullName>
    </submittedName>
</protein>
<sequence>MTSVASAKVGHHIWYISSPTGEWCCSASSHCRTLSPEFVSIGARVEPLAWPRGVHSPPPSSWASHPNRVTAAVYNDHHSNLLIPHPDTRHGHGILSLEMGLYQIIAEPIDAFTPQLVEPVSLDLLCLRARSSGNTRTPKLFPARTIVNIDFPATVNLHKDGSSGSDFRKLGFRSAVNATFITR</sequence>
<dbReference type="Proteomes" id="UP000762676">
    <property type="component" value="Unassembled WGS sequence"/>
</dbReference>
<evidence type="ECO:0000313" key="2">
    <source>
        <dbReference type="Proteomes" id="UP000762676"/>
    </source>
</evidence>
<dbReference type="AlphaFoldDB" id="A0AAV4JL41"/>
<reference evidence="1 2" key="1">
    <citation type="journal article" date="2021" name="Elife">
        <title>Chloroplast acquisition without the gene transfer in kleptoplastic sea slugs, Plakobranchus ocellatus.</title>
        <authorList>
            <person name="Maeda T."/>
            <person name="Takahashi S."/>
            <person name="Yoshida T."/>
            <person name="Shimamura S."/>
            <person name="Takaki Y."/>
            <person name="Nagai Y."/>
            <person name="Toyoda A."/>
            <person name="Suzuki Y."/>
            <person name="Arimoto A."/>
            <person name="Ishii H."/>
            <person name="Satoh N."/>
            <person name="Nishiyama T."/>
            <person name="Hasebe M."/>
            <person name="Maruyama T."/>
            <person name="Minagawa J."/>
            <person name="Obokata J."/>
            <person name="Shigenobu S."/>
        </authorList>
    </citation>
    <scope>NUCLEOTIDE SEQUENCE [LARGE SCALE GENOMIC DNA]</scope>
</reference>
<comment type="caution">
    <text evidence="1">The sequence shown here is derived from an EMBL/GenBank/DDBJ whole genome shotgun (WGS) entry which is preliminary data.</text>
</comment>
<proteinExistence type="predicted"/>
<keyword evidence="2" id="KW-1185">Reference proteome</keyword>
<accession>A0AAV4JL41</accession>
<name>A0AAV4JL41_9GAST</name>
<dbReference type="EMBL" id="BMAT01010216">
    <property type="protein sequence ID" value="GFS22445.1"/>
    <property type="molecule type" value="Genomic_DNA"/>
</dbReference>
<gene>
    <name evidence="1" type="ORF">ElyMa_005108400</name>
</gene>
<organism evidence="1 2">
    <name type="scientific">Elysia marginata</name>
    <dbReference type="NCBI Taxonomy" id="1093978"/>
    <lineage>
        <taxon>Eukaryota</taxon>
        <taxon>Metazoa</taxon>
        <taxon>Spiralia</taxon>
        <taxon>Lophotrochozoa</taxon>
        <taxon>Mollusca</taxon>
        <taxon>Gastropoda</taxon>
        <taxon>Heterobranchia</taxon>
        <taxon>Euthyneura</taxon>
        <taxon>Panpulmonata</taxon>
        <taxon>Sacoglossa</taxon>
        <taxon>Placobranchoidea</taxon>
        <taxon>Plakobranchidae</taxon>
        <taxon>Elysia</taxon>
    </lineage>
</organism>